<comment type="cofactor">
    <cofactor evidence="1">
        <name>Mg(2+)</name>
        <dbReference type="ChEBI" id="CHEBI:18420"/>
    </cofactor>
</comment>
<evidence type="ECO:0000313" key="3">
    <source>
        <dbReference type="Proteomes" id="UP000198649"/>
    </source>
</evidence>
<protein>
    <submittedName>
        <fullName evidence="2">Myo-inositol-1(Or 4)-monophosphatase</fullName>
    </submittedName>
</protein>
<dbReference type="GO" id="GO:0008934">
    <property type="term" value="F:inositol monophosphate 1-phosphatase activity"/>
    <property type="evidence" value="ECO:0007669"/>
    <property type="project" value="TreeGrafter"/>
</dbReference>
<reference evidence="2 3" key="1">
    <citation type="submission" date="2016-10" db="EMBL/GenBank/DDBJ databases">
        <authorList>
            <person name="de Groot N.N."/>
        </authorList>
    </citation>
    <scope>NUCLEOTIDE SEQUENCE [LARGE SCALE GENOMIC DNA]</scope>
    <source>
        <strain evidence="2 3">CGMCC 1.11156</strain>
    </source>
</reference>
<keyword evidence="1" id="KW-0460">Magnesium</keyword>
<dbReference type="PANTHER" id="PTHR20854">
    <property type="entry name" value="INOSITOL MONOPHOSPHATASE"/>
    <property type="match status" value="1"/>
</dbReference>
<dbReference type="Pfam" id="PF00459">
    <property type="entry name" value="Inositol_P"/>
    <property type="match status" value="1"/>
</dbReference>
<keyword evidence="3" id="KW-1185">Reference proteome</keyword>
<dbReference type="PANTHER" id="PTHR20854:SF4">
    <property type="entry name" value="INOSITOL-1-MONOPHOSPHATASE-RELATED"/>
    <property type="match status" value="1"/>
</dbReference>
<dbReference type="PRINTS" id="PR00377">
    <property type="entry name" value="IMPHPHTASES"/>
</dbReference>
<organism evidence="2 3">
    <name type="scientific">Nocardioides psychrotolerans</name>
    <dbReference type="NCBI Taxonomy" id="1005945"/>
    <lineage>
        <taxon>Bacteria</taxon>
        <taxon>Bacillati</taxon>
        <taxon>Actinomycetota</taxon>
        <taxon>Actinomycetes</taxon>
        <taxon>Propionibacteriales</taxon>
        <taxon>Nocardioidaceae</taxon>
        <taxon>Nocardioides</taxon>
    </lineage>
</organism>
<evidence type="ECO:0000256" key="1">
    <source>
        <dbReference type="PIRSR" id="PIRSR600760-2"/>
    </source>
</evidence>
<dbReference type="GO" id="GO:0006020">
    <property type="term" value="P:inositol metabolic process"/>
    <property type="evidence" value="ECO:0007669"/>
    <property type="project" value="TreeGrafter"/>
</dbReference>
<proteinExistence type="predicted"/>
<dbReference type="GO" id="GO:0046872">
    <property type="term" value="F:metal ion binding"/>
    <property type="evidence" value="ECO:0007669"/>
    <property type="project" value="UniProtKB-KW"/>
</dbReference>
<dbReference type="SUPFAM" id="SSF56655">
    <property type="entry name" value="Carbohydrate phosphatase"/>
    <property type="match status" value="1"/>
</dbReference>
<dbReference type="GO" id="GO:0007165">
    <property type="term" value="P:signal transduction"/>
    <property type="evidence" value="ECO:0007669"/>
    <property type="project" value="TreeGrafter"/>
</dbReference>
<name>A0A1I3E0D2_9ACTN</name>
<dbReference type="Gene3D" id="3.30.540.10">
    <property type="entry name" value="Fructose-1,6-Bisphosphatase, subunit A, domain 1"/>
    <property type="match status" value="1"/>
</dbReference>
<dbReference type="AlphaFoldDB" id="A0A1I3E0D2"/>
<dbReference type="EMBL" id="FOQG01000003">
    <property type="protein sequence ID" value="SFH92405.1"/>
    <property type="molecule type" value="Genomic_DNA"/>
</dbReference>
<dbReference type="InterPro" id="IPR000760">
    <property type="entry name" value="Inositol_monophosphatase-like"/>
</dbReference>
<keyword evidence="1" id="KW-0479">Metal-binding</keyword>
<feature type="binding site" evidence="1">
    <location>
        <position position="70"/>
    </location>
    <ligand>
        <name>Mg(2+)</name>
        <dbReference type="ChEBI" id="CHEBI:18420"/>
        <label>1</label>
        <note>catalytic</note>
    </ligand>
</feature>
<dbReference type="STRING" id="1005945.SAMN05216561_103164"/>
<dbReference type="OrthoDB" id="9772456at2"/>
<feature type="binding site" evidence="1">
    <location>
        <position position="89"/>
    </location>
    <ligand>
        <name>Mg(2+)</name>
        <dbReference type="ChEBI" id="CHEBI:18420"/>
        <label>1</label>
        <note>catalytic</note>
    </ligand>
</feature>
<accession>A0A1I3E0D2</accession>
<gene>
    <name evidence="2" type="ORF">SAMN05216561_103164</name>
</gene>
<dbReference type="Gene3D" id="3.40.190.80">
    <property type="match status" value="1"/>
</dbReference>
<sequence length="266" mass="27385">MDVSAHSTDVGLAISAAQAGAEIIRARYGAPVVKTFKSERDFATGVDLEAERAIQQAIARDRPDDAFEGEEVGLVGTSAARRAWLVDPLCGTLNFAAGTPLVAVNVALRVDQQVVAAAMADPFSGETFWTDGEGAVRTRAGERSPLTPSGDTRLVDLDMDGDPVWAASLVAEPAFHAYFGSRVISSSLAVAWVAAGRRAAYVHAGDARGSVHFAAGIAVCRAAGCVVTDLRGAEVGTSGDGLLVAADAATHARLLTILSGLGAPTR</sequence>
<dbReference type="Proteomes" id="UP000198649">
    <property type="component" value="Unassembled WGS sequence"/>
</dbReference>
<feature type="binding site" evidence="1">
    <location>
        <position position="87"/>
    </location>
    <ligand>
        <name>Mg(2+)</name>
        <dbReference type="ChEBI" id="CHEBI:18420"/>
        <label>1</label>
        <note>catalytic</note>
    </ligand>
</feature>
<dbReference type="CDD" id="cd01637">
    <property type="entry name" value="IMPase_like"/>
    <property type="match status" value="1"/>
</dbReference>
<evidence type="ECO:0000313" key="2">
    <source>
        <dbReference type="EMBL" id="SFH92405.1"/>
    </source>
</evidence>